<protein>
    <recommendedName>
        <fullName evidence="4">DnaJ domain-containing protein</fullName>
    </recommendedName>
</protein>
<accession>U6LS17</accession>
<keyword evidence="1" id="KW-0175">Coiled coil</keyword>
<dbReference type="EMBL" id="HG713063">
    <property type="protein sequence ID" value="CDJ52058.1"/>
    <property type="molecule type" value="Genomic_DNA"/>
</dbReference>
<keyword evidence="3" id="KW-1185">Reference proteome</keyword>
<reference evidence="2" key="1">
    <citation type="submission" date="2013-10" db="EMBL/GenBank/DDBJ databases">
        <title>Genomic analysis of the causative agents of coccidiosis in chickens.</title>
        <authorList>
            <person name="Reid A.J."/>
            <person name="Blake D."/>
            <person name="Billington K."/>
            <person name="Browne H."/>
            <person name="Dunn M."/>
            <person name="Hung S."/>
            <person name="Kawahara F."/>
            <person name="Miranda-Saavedra D."/>
            <person name="Mourier T."/>
            <person name="Nagra H."/>
            <person name="Otto T.D."/>
            <person name="Rawlings N."/>
            <person name="Sanchez A."/>
            <person name="Sanders M."/>
            <person name="Subramaniam C."/>
            <person name="Tay Y."/>
            <person name="Dear P."/>
            <person name="Doerig C."/>
            <person name="Gruber A."/>
            <person name="Parkinson J."/>
            <person name="Shirley M."/>
            <person name="Wan K.L."/>
            <person name="Berriman M."/>
            <person name="Tomley F."/>
            <person name="Pain A."/>
        </authorList>
    </citation>
    <scope>NUCLEOTIDE SEQUENCE [LARGE SCALE GENOMIC DNA]</scope>
    <source>
        <strain evidence="2">Houghton</strain>
    </source>
</reference>
<evidence type="ECO:0000313" key="3">
    <source>
        <dbReference type="Proteomes" id="UP000030750"/>
    </source>
</evidence>
<evidence type="ECO:0008006" key="4">
    <source>
        <dbReference type="Google" id="ProtNLM"/>
    </source>
</evidence>
<evidence type="ECO:0000313" key="2">
    <source>
        <dbReference type="EMBL" id="CDJ52058.1"/>
    </source>
</evidence>
<dbReference type="Proteomes" id="UP000030750">
    <property type="component" value="Unassembled WGS sequence"/>
</dbReference>
<organism evidence="2 3">
    <name type="scientific">Eimeria brunetti</name>
    <dbReference type="NCBI Taxonomy" id="51314"/>
    <lineage>
        <taxon>Eukaryota</taxon>
        <taxon>Sar</taxon>
        <taxon>Alveolata</taxon>
        <taxon>Apicomplexa</taxon>
        <taxon>Conoidasida</taxon>
        <taxon>Coccidia</taxon>
        <taxon>Eucoccidiorida</taxon>
        <taxon>Eimeriorina</taxon>
        <taxon>Eimeriidae</taxon>
        <taxon>Eimeria</taxon>
    </lineage>
</organism>
<evidence type="ECO:0000256" key="1">
    <source>
        <dbReference type="SAM" id="Coils"/>
    </source>
</evidence>
<gene>
    <name evidence="2" type="ORF">EBH_0046550</name>
</gene>
<proteinExistence type="predicted"/>
<dbReference type="OrthoDB" id="10638138at2759"/>
<dbReference type="VEuPathDB" id="ToxoDB:EBH_0046550"/>
<feature type="coiled-coil region" evidence="1">
    <location>
        <begin position="76"/>
        <end position="103"/>
    </location>
</feature>
<dbReference type="AlphaFoldDB" id="U6LS17"/>
<reference evidence="2" key="2">
    <citation type="submission" date="2013-10" db="EMBL/GenBank/DDBJ databases">
        <authorList>
            <person name="Aslett M."/>
        </authorList>
    </citation>
    <scope>NUCLEOTIDE SEQUENCE [LARGE SCALE GENOMIC DNA]</scope>
    <source>
        <strain evidence="2">Houghton</strain>
    </source>
</reference>
<sequence>MQAVGSLFDFLGQGDASLWSKLDAATTFIKAMVLQLHPDKEAAAGVAAAIDAVVKSEKQSATLVREMEEIAEKIDAGVTREEEKKLRRRMQQLKEALKDINKQGAAEAFEAYGVRVRDPVPNTFETSIERIVSDYVESMVERFAPYM</sequence>
<name>U6LS17_9EIME</name>